<proteinExistence type="predicted"/>
<dbReference type="EMBL" id="CP036298">
    <property type="protein sequence ID" value="QDV24168.1"/>
    <property type="molecule type" value="Genomic_DNA"/>
</dbReference>
<protein>
    <submittedName>
        <fullName evidence="1">Uncharacterized protein</fullName>
    </submittedName>
</protein>
<keyword evidence="2" id="KW-1185">Reference proteome</keyword>
<evidence type="ECO:0000313" key="1">
    <source>
        <dbReference type="EMBL" id="QDV24168.1"/>
    </source>
</evidence>
<reference evidence="1 2" key="1">
    <citation type="submission" date="2019-02" db="EMBL/GenBank/DDBJ databases">
        <title>Deep-cultivation of Planctomycetes and their phenomic and genomic characterization uncovers novel biology.</title>
        <authorList>
            <person name="Wiegand S."/>
            <person name="Jogler M."/>
            <person name="Boedeker C."/>
            <person name="Pinto D."/>
            <person name="Vollmers J."/>
            <person name="Rivas-Marin E."/>
            <person name="Kohn T."/>
            <person name="Peeters S.H."/>
            <person name="Heuer A."/>
            <person name="Rast P."/>
            <person name="Oberbeckmann S."/>
            <person name="Bunk B."/>
            <person name="Jeske O."/>
            <person name="Meyerdierks A."/>
            <person name="Storesund J.E."/>
            <person name="Kallscheuer N."/>
            <person name="Luecker S."/>
            <person name="Lage O.M."/>
            <person name="Pohl T."/>
            <person name="Merkel B.J."/>
            <person name="Hornburger P."/>
            <person name="Mueller R.-W."/>
            <person name="Bruemmer F."/>
            <person name="Labrenz M."/>
            <person name="Spormann A.M."/>
            <person name="Op den Camp H."/>
            <person name="Overmann J."/>
            <person name="Amann R."/>
            <person name="Jetten M.S.M."/>
            <person name="Mascher T."/>
            <person name="Medema M.H."/>
            <person name="Devos D.P."/>
            <person name="Kaster A.-K."/>
            <person name="Ovreas L."/>
            <person name="Rohde M."/>
            <person name="Galperin M.Y."/>
            <person name="Jogler C."/>
        </authorList>
    </citation>
    <scope>NUCLEOTIDE SEQUENCE [LARGE SCALE GENOMIC DNA]</scope>
    <source>
        <strain evidence="1 2">Q31a</strain>
    </source>
</reference>
<organism evidence="1 2">
    <name type="scientific">Aureliella helgolandensis</name>
    <dbReference type="NCBI Taxonomy" id="2527968"/>
    <lineage>
        <taxon>Bacteria</taxon>
        <taxon>Pseudomonadati</taxon>
        <taxon>Planctomycetota</taxon>
        <taxon>Planctomycetia</taxon>
        <taxon>Pirellulales</taxon>
        <taxon>Pirellulaceae</taxon>
        <taxon>Aureliella</taxon>
    </lineage>
</organism>
<dbReference type="KEGG" id="ahel:Q31a_24820"/>
<accession>A0A518G6E3</accession>
<dbReference type="Proteomes" id="UP000318017">
    <property type="component" value="Chromosome"/>
</dbReference>
<sequence>MVVFILLLGNYLMSSNPVVTFKAQSVVINAFYASRLPTTLPYDGQHNSGDRYTGATYDLTEAVEVVDAFRAVD</sequence>
<dbReference type="AlphaFoldDB" id="A0A518G6E3"/>
<evidence type="ECO:0000313" key="2">
    <source>
        <dbReference type="Proteomes" id="UP000318017"/>
    </source>
</evidence>
<name>A0A518G6E3_9BACT</name>
<gene>
    <name evidence="1" type="ORF">Q31a_24820</name>
</gene>